<comment type="caution">
    <text evidence="5">The sequence shown here is derived from an EMBL/GenBank/DDBJ whole genome shotgun (WGS) entry which is preliminary data.</text>
</comment>
<protein>
    <submittedName>
        <fullName evidence="5">Enolase C-terminal domain-like protein</fullName>
    </submittedName>
</protein>
<evidence type="ECO:0000256" key="2">
    <source>
        <dbReference type="ARBA" id="ARBA00022723"/>
    </source>
</evidence>
<evidence type="ECO:0000313" key="6">
    <source>
        <dbReference type="Proteomes" id="UP001220964"/>
    </source>
</evidence>
<dbReference type="GO" id="GO:0000287">
    <property type="term" value="F:magnesium ion binding"/>
    <property type="evidence" value="ECO:0007669"/>
    <property type="project" value="UniProtKB-ARBA"/>
</dbReference>
<comment type="similarity">
    <text evidence="1">Belongs to the mandelate racemase/muconate lactonizing enzyme family.</text>
</comment>
<proteinExistence type="inferred from homology"/>
<dbReference type="SUPFAM" id="SSF54826">
    <property type="entry name" value="Enolase N-terminal domain-like"/>
    <property type="match status" value="1"/>
</dbReference>
<dbReference type="Gene3D" id="3.30.390.10">
    <property type="entry name" value="Enolase-like, N-terminal domain"/>
    <property type="match status" value="1"/>
</dbReference>
<dbReference type="Pfam" id="PF13378">
    <property type="entry name" value="MR_MLE_C"/>
    <property type="match status" value="1"/>
</dbReference>
<keyword evidence="2" id="KW-0479">Metal-binding</keyword>
<dbReference type="Proteomes" id="UP001220964">
    <property type="component" value="Unassembled WGS sequence"/>
</dbReference>
<keyword evidence="3" id="KW-0413">Isomerase</keyword>
<dbReference type="PROSITE" id="PS00908">
    <property type="entry name" value="MR_MLE_1"/>
    <property type="match status" value="1"/>
</dbReference>
<dbReference type="AlphaFoldDB" id="A0AAE3NQ92"/>
<dbReference type="SFLD" id="SFLDG00180">
    <property type="entry name" value="muconate_cycloisomerase"/>
    <property type="match status" value="1"/>
</dbReference>
<dbReference type="InterPro" id="IPR029017">
    <property type="entry name" value="Enolase-like_N"/>
</dbReference>
<dbReference type="InterPro" id="IPR013342">
    <property type="entry name" value="Mandelate_racemase_C"/>
</dbReference>
<dbReference type="GO" id="GO:0016854">
    <property type="term" value="F:racemase and epimerase activity"/>
    <property type="evidence" value="ECO:0007669"/>
    <property type="project" value="UniProtKB-ARBA"/>
</dbReference>
<dbReference type="RefSeq" id="WP_275565833.1">
    <property type="nucleotide sequence ID" value="NZ_JARGYC010000005.1"/>
</dbReference>
<dbReference type="SMART" id="SM00922">
    <property type="entry name" value="MR_MLE"/>
    <property type="match status" value="1"/>
</dbReference>
<gene>
    <name evidence="5" type="ORF">P1J78_02960</name>
</gene>
<dbReference type="InterPro" id="IPR036849">
    <property type="entry name" value="Enolase-like_C_sf"/>
</dbReference>
<feature type="domain" description="Mandelate racemase/muconate lactonizing enzyme C-terminal" evidence="4">
    <location>
        <begin position="148"/>
        <end position="244"/>
    </location>
</feature>
<dbReference type="GO" id="GO:0006518">
    <property type="term" value="P:peptide metabolic process"/>
    <property type="evidence" value="ECO:0007669"/>
    <property type="project" value="UniProtKB-ARBA"/>
</dbReference>
<sequence length="380" mass="40898">MTGELNQPITGFDLWHLEVPVVSRRDHGVGTVADVCETIVLRLTSEGGAEGFGEAAAWAVFTGSPEASYAALDRYLRPLVLGQPAGHIGRFMADAERAVAHCTEAKAALETALLDLCGRIVGVPVWALLGGKCRDTIPLSCSLADPDFDADLRLVDRLRADGVNIVKLKTGVKDHRFDMMRLERLRSDHPDLCVRVDYNQGLGPEDAEARLRDVARLAPDFIEQPVRADQYALMARLRHAVEVPLLADESVFGPEDMLRAASEGICDGVAVKIMKAGGLRRAQRVAEIAAAAGLTAYGGDMFETGLAHMAGAQMIAATPAIKLGCEFYQARYYLQEDILETPFPVSDGAVVVPDGPGLGVVPAPDALERFARRSPAREMA</sequence>
<dbReference type="FunFam" id="3.20.20.120:FF:000028">
    <property type="entry name" value="Muconate cycloisomerase I"/>
    <property type="match status" value="1"/>
</dbReference>
<dbReference type="GO" id="GO:0009063">
    <property type="term" value="P:amino acid catabolic process"/>
    <property type="evidence" value="ECO:0007669"/>
    <property type="project" value="InterPro"/>
</dbReference>
<dbReference type="InterPro" id="IPR018110">
    <property type="entry name" value="Mandel_Rmase/mucon_lact_enz_CS"/>
</dbReference>
<evidence type="ECO:0000259" key="4">
    <source>
        <dbReference type="SMART" id="SM00922"/>
    </source>
</evidence>
<dbReference type="InterPro" id="IPR013341">
    <property type="entry name" value="Mandelate_racemase_N_dom"/>
</dbReference>
<dbReference type="PANTHER" id="PTHR48073">
    <property type="entry name" value="O-SUCCINYLBENZOATE SYNTHASE-RELATED"/>
    <property type="match status" value="1"/>
</dbReference>
<dbReference type="SFLD" id="SFLDS00001">
    <property type="entry name" value="Enolase"/>
    <property type="match status" value="1"/>
</dbReference>
<dbReference type="PANTHER" id="PTHR48073:SF2">
    <property type="entry name" value="O-SUCCINYLBENZOATE SYNTHASE"/>
    <property type="match status" value="1"/>
</dbReference>
<dbReference type="InterPro" id="IPR029065">
    <property type="entry name" value="Enolase_C-like"/>
</dbReference>
<dbReference type="PROSITE" id="PS00909">
    <property type="entry name" value="MR_MLE_2"/>
    <property type="match status" value="1"/>
</dbReference>
<keyword evidence="6" id="KW-1185">Reference proteome</keyword>
<dbReference type="EMBL" id="JARGYC010000005">
    <property type="protein sequence ID" value="MDF0599684.1"/>
    <property type="molecule type" value="Genomic_DNA"/>
</dbReference>
<name>A0AAE3NQ92_9RHOB</name>
<organism evidence="5 6">
    <name type="scientific">Psychromarinibacter sediminicola</name>
    <dbReference type="NCBI Taxonomy" id="3033385"/>
    <lineage>
        <taxon>Bacteria</taxon>
        <taxon>Pseudomonadati</taxon>
        <taxon>Pseudomonadota</taxon>
        <taxon>Alphaproteobacteria</taxon>
        <taxon>Rhodobacterales</taxon>
        <taxon>Paracoccaceae</taxon>
        <taxon>Psychromarinibacter</taxon>
    </lineage>
</organism>
<evidence type="ECO:0000256" key="1">
    <source>
        <dbReference type="ARBA" id="ARBA00008031"/>
    </source>
</evidence>
<evidence type="ECO:0000313" key="5">
    <source>
        <dbReference type="EMBL" id="MDF0599684.1"/>
    </source>
</evidence>
<dbReference type="SUPFAM" id="SSF51604">
    <property type="entry name" value="Enolase C-terminal domain-like"/>
    <property type="match status" value="1"/>
</dbReference>
<accession>A0AAE3NQ92</accession>
<reference evidence="5" key="1">
    <citation type="submission" date="2023-03" db="EMBL/GenBank/DDBJ databases">
        <title>Multiphase analysis and comparison of six strains from genera Psychromarinibacter, Lutimaribacter, and Maritimibacter, including a novel species: Psychromarinibacter sediminicola sp. nov.</title>
        <authorList>
            <person name="Wang Y.-H."/>
            <person name="Ye M.-Q."/>
            <person name="Du Z.-J."/>
        </authorList>
    </citation>
    <scope>NUCLEOTIDE SEQUENCE</scope>
    <source>
        <strain evidence="5">C21-152</strain>
    </source>
</reference>
<dbReference type="Pfam" id="PF02746">
    <property type="entry name" value="MR_MLE_N"/>
    <property type="match status" value="1"/>
</dbReference>
<evidence type="ECO:0000256" key="3">
    <source>
        <dbReference type="ARBA" id="ARBA00023235"/>
    </source>
</evidence>
<dbReference type="Gene3D" id="3.20.20.120">
    <property type="entry name" value="Enolase-like C-terminal domain"/>
    <property type="match status" value="1"/>
</dbReference>